<dbReference type="Gramene" id="Psat04G0278500-T1">
    <property type="protein sequence ID" value="KAI5418282.1"/>
    <property type="gene ID" value="KIW84_042785"/>
</dbReference>
<evidence type="ECO:0000256" key="2">
    <source>
        <dbReference type="SAM" id="Phobius"/>
    </source>
</evidence>
<feature type="region of interest" description="Disordered" evidence="1">
    <location>
        <begin position="107"/>
        <end position="156"/>
    </location>
</feature>
<evidence type="ECO:0000256" key="1">
    <source>
        <dbReference type="SAM" id="MobiDB-lite"/>
    </source>
</evidence>
<organism evidence="3 4">
    <name type="scientific">Pisum sativum</name>
    <name type="common">Garden pea</name>
    <name type="synonym">Lathyrus oleraceus</name>
    <dbReference type="NCBI Taxonomy" id="3888"/>
    <lineage>
        <taxon>Eukaryota</taxon>
        <taxon>Viridiplantae</taxon>
        <taxon>Streptophyta</taxon>
        <taxon>Embryophyta</taxon>
        <taxon>Tracheophyta</taxon>
        <taxon>Spermatophyta</taxon>
        <taxon>Magnoliopsida</taxon>
        <taxon>eudicotyledons</taxon>
        <taxon>Gunneridae</taxon>
        <taxon>Pentapetalae</taxon>
        <taxon>rosids</taxon>
        <taxon>fabids</taxon>
        <taxon>Fabales</taxon>
        <taxon>Fabaceae</taxon>
        <taxon>Papilionoideae</taxon>
        <taxon>50 kb inversion clade</taxon>
        <taxon>NPAAA clade</taxon>
        <taxon>Hologalegina</taxon>
        <taxon>IRL clade</taxon>
        <taxon>Fabeae</taxon>
        <taxon>Lathyrus</taxon>
    </lineage>
</organism>
<dbReference type="EMBL" id="JAMSHJ010000004">
    <property type="protein sequence ID" value="KAI5418282.1"/>
    <property type="molecule type" value="Genomic_DNA"/>
</dbReference>
<keyword evidence="4" id="KW-1185">Reference proteome</keyword>
<reference evidence="3 4" key="1">
    <citation type="journal article" date="2022" name="Nat. Genet.">
        <title>Improved pea reference genome and pan-genome highlight genomic features and evolutionary characteristics.</title>
        <authorList>
            <person name="Yang T."/>
            <person name="Liu R."/>
            <person name="Luo Y."/>
            <person name="Hu S."/>
            <person name="Wang D."/>
            <person name="Wang C."/>
            <person name="Pandey M.K."/>
            <person name="Ge S."/>
            <person name="Xu Q."/>
            <person name="Li N."/>
            <person name="Li G."/>
            <person name="Huang Y."/>
            <person name="Saxena R.K."/>
            <person name="Ji Y."/>
            <person name="Li M."/>
            <person name="Yan X."/>
            <person name="He Y."/>
            <person name="Liu Y."/>
            <person name="Wang X."/>
            <person name="Xiang C."/>
            <person name="Varshney R.K."/>
            <person name="Ding H."/>
            <person name="Gao S."/>
            <person name="Zong X."/>
        </authorList>
    </citation>
    <scope>NUCLEOTIDE SEQUENCE [LARGE SCALE GENOMIC DNA]</scope>
    <source>
        <strain evidence="3 4">cv. Zhongwan 6</strain>
    </source>
</reference>
<evidence type="ECO:0000313" key="4">
    <source>
        <dbReference type="Proteomes" id="UP001058974"/>
    </source>
</evidence>
<protein>
    <submittedName>
        <fullName evidence="3">Uncharacterized protein</fullName>
    </submittedName>
</protein>
<name>A0A9D5AN57_PEA</name>
<keyword evidence="2" id="KW-0472">Membrane</keyword>
<gene>
    <name evidence="3" type="ORF">KIW84_042785</name>
</gene>
<feature type="transmembrane region" description="Helical" evidence="2">
    <location>
        <begin position="12"/>
        <end position="30"/>
    </location>
</feature>
<dbReference type="AlphaFoldDB" id="A0A9D5AN57"/>
<sequence>MTGRQNPTYAAAIQPATPVFTFVLAIMMGTKRVNLLRYEGSSELDIISHGEISSRGQPEPSRCLKHLPFYMLKLLHLHLIMESSHGANLDYLHYQSRKPIINQALSQKTNASRDSNVLSQNTQKQNDMISKGSGSDAQDSAPDNKQSTLVFPKGNSIPSAKFRDEQSVIQITQRELKFHGVGVTPKEIPETANIKLPYNTTRCQNSSKSKKTVSVTVGLVLASIAVSACRHSSFHNVPSTEAKAW</sequence>
<accession>A0A9D5AN57</accession>
<comment type="caution">
    <text evidence="3">The sequence shown here is derived from an EMBL/GenBank/DDBJ whole genome shotgun (WGS) entry which is preliminary data.</text>
</comment>
<feature type="compositionally biased region" description="Polar residues" evidence="1">
    <location>
        <begin position="107"/>
        <end position="149"/>
    </location>
</feature>
<keyword evidence="2" id="KW-0812">Transmembrane</keyword>
<dbReference type="Proteomes" id="UP001058974">
    <property type="component" value="Chromosome 4"/>
</dbReference>
<proteinExistence type="predicted"/>
<evidence type="ECO:0000313" key="3">
    <source>
        <dbReference type="EMBL" id="KAI5418282.1"/>
    </source>
</evidence>
<keyword evidence="2" id="KW-1133">Transmembrane helix</keyword>